<keyword evidence="11" id="KW-0812">Transmembrane</keyword>
<dbReference type="Pfam" id="PF00069">
    <property type="entry name" value="Pkinase"/>
    <property type="match status" value="1"/>
</dbReference>
<dbReference type="InterPro" id="IPR017441">
    <property type="entry name" value="Protein_kinase_ATP_BS"/>
</dbReference>
<dbReference type="Pfam" id="PF21160">
    <property type="entry name" value="PrkC-like_PASTA-like"/>
    <property type="match status" value="1"/>
</dbReference>
<evidence type="ECO:0000256" key="6">
    <source>
        <dbReference type="ARBA" id="ARBA00022840"/>
    </source>
</evidence>
<dbReference type="Proteomes" id="UP001595733">
    <property type="component" value="Unassembled WGS sequence"/>
</dbReference>
<evidence type="ECO:0000256" key="9">
    <source>
        <dbReference type="PROSITE-ProRule" id="PRU10141"/>
    </source>
</evidence>
<feature type="compositionally biased region" description="Acidic residues" evidence="10">
    <location>
        <begin position="582"/>
        <end position="599"/>
    </location>
</feature>
<reference evidence="15" key="1">
    <citation type="journal article" date="2019" name="Int. J. Syst. Evol. Microbiol.">
        <title>The Global Catalogue of Microorganisms (GCM) 10K type strain sequencing project: providing services to taxonomists for standard genome sequencing and annotation.</title>
        <authorList>
            <consortium name="The Broad Institute Genomics Platform"/>
            <consortium name="The Broad Institute Genome Sequencing Center for Infectious Disease"/>
            <person name="Wu L."/>
            <person name="Ma J."/>
        </authorList>
    </citation>
    <scope>NUCLEOTIDE SEQUENCE [LARGE SCALE GENOMIC DNA]</scope>
    <source>
        <strain evidence="15">CCUG 50353</strain>
    </source>
</reference>
<dbReference type="InterPro" id="IPR008271">
    <property type="entry name" value="Ser/Thr_kinase_AS"/>
</dbReference>
<dbReference type="RefSeq" id="WP_378140692.1">
    <property type="nucleotide sequence ID" value="NZ_JBHSEF010000011.1"/>
</dbReference>
<dbReference type="Pfam" id="PF03793">
    <property type="entry name" value="PASTA"/>
    <property type="match status" value="3"/>
</dbReference>
<dbReference type="Gene3D" id="2.60.40.2560">
    <property type="match status" value="1"/>
</dbReference>
<dbReference type="PROSITE" id="PS50011">
    <property type="entry name" value="PROTEIN_KINASE_DOM"/>
    <property type="match status" value="1"/>
</dbReference>
<dbReference type="InterPro" id="IPR000719">
    <property type="entry name" value="Prot_kinase_dom"/>
</dbReference>
<dbReference type="InterPro" id="IPR011009">
    <property type="entry name" value="Kinase-like_dom_sf"/>
</dbReference>
<dbReference type="SMART" id="SM00740">
    <property type="entry name" value="PASTA"/>
    <property type="match status" value="3"/>
</dbReference>
<protein>
    <recommendedName>
        <fullName evidence="1">non-specific serine/threonine protein kinase</fullName>
        <ecNumber evidence="1">2.7.11.1</ecNumber>
    </recommendedName>
</protein>
<comment type="catalytic activity">
    <reaction evidence="8">
        <text>L-seryl-[protein] + ATP = O-phospho-L-seryl-[protein] + ADP + H(+)</text>
        <dbReference type="Rhea" id="RHEA:17989"/>
        <dbReference type="Rhea" id="RHEA-COMP:9863"/>
        <dbReference type="Rhea" id="RHEA-COMP:11604"/>
        <dbReference type="ChEBI" id="CHEBI:15378"/>
        <dbReference type="ChEBI" id="CHEBI:29999"/>
        <dbReference type="ChEBI" id="CHEBI:30616"/>
        <dbReference type="ChEBI" id="CHEBI:83421"/>
        <dbReference type="ChEBI" id="CHEBI:456216"/>
        <dbReference type="EC" id="2.7.11.1"/>
    </reaction>
</comment>
<dbReference type="EMBL" id="JBHSEF010000011">
    <property type="protein sequence ID" value="MFC4354409.1"/>
    <property type="molecule type" value="Genomic_DNA"/>
</dbReference>
<feature type="binding site" evidence="9">
    <location>
        <position position="40"/>
    </location>
    <ligand>
        <name>ATP</name>
        <dbReference type="ChEBI" id="CHEBI:30616"/>
    </ligand>
</feature>
<feature type="domain" description="PASTA" evidence="13">
    <location>
        <begin position="359"/>
        <end position="426"/>
    </location>
</feature>
<dbReference type="SUPFAM" id="SSF56112">
    <property type="entry name" value="Protein kinase-like (PK-like)"/>
    <property type="match status" value="1"/>
</dbReference>
<feature type="domain" description="PASTA" evidence="13">
    <location>
        <begin position="427"/>
        <end position="493"/>
    </location>
</feature>
<keyword evidence="4 9" id="KW-0547">Nucleotide-binding</keyword>
<evidence type="ECO:0000256" key="1">
    <source>
        <dbReference type="ARBA" id="ARBA00012513"/>
    </source>
</evidence>
<dbReference type="NCBIfam" id="NF033483">
    <property type="entry name" value="PknB_PASTA_kin"/>
    <property type="match status" value="1"/>
</dbReference>
<sequence length="667" mass="74269">MLIGKRIGGRYKLEKHIGGGGMSNVYLAHDMILDRDVAIKILRYDFSNEDELNRRFQREALSVTSLTHDNIVTIYDVGEDEDVHYIVMEHVRGNTLKEYIAEHAPISPTRAVQIMKQLTSAIEHAHEHHIVHRDIKPQNILMDEQGNVKVTDFGIAMALSATSFTQTNSVLGTVHYLSPEQARGGTATKKSDIYALGIVFYELLTGQLPFKGESAVSIALKHLQAETPSVRAINPAIPQSLENVVLKSTAKKPEDRYRSVEEMRQQISTALDPDRVNEPKYAPTYDDDATKVMPVIKEPAKSEDLIQTKAIEKKVEEPVRPAPPPNKKKRKTGVIIASILGAILFLAILIIVAFPGLFKPAKIEVPNLVGLTEEAAIEEIEANNFAVGDIREEFSDEVEPGIVIRSTPEAGRLRDPETEISLFVSLGSELAEMSDYRGRDIDQVRDLLTNQFRSIETVEEFSDEPDGTILDQNPAPGEEVNVQETNLVFTVSKGRQLIELSDLTGYNERALEAYERSSGFKITVRSRENSEDVPAGEVLRQDPSAGTRLEAGAEVAVVVSNGPRAAATKLYVVSVEIPYTNEPEEPEPGTEDEEQEPNETEPVPQNVKIFVQDKTRTLAEPIEEFESTQTETRRLQLEIEEGSKGAYRIEVDNVVIKQETINYQDLP</sequence>
<comment type="catalytic activity">
    <reaction evidence="7">
        <text>L-threonyl-[protein] + ATP = O-phospho-L-threonyl-[protein] + ADP + H(+)</text>
        <dbReference type="Rhea" id="RHEA:46608"/>
        <dbReference type="Rhea" id="RHEA-COMP:11060"/>
        <dbReference type="Rhea" id="RHEA-COMP:11605"/>
        <dbReference type="ChEBI" id="CHEBI:15378"/>
        <dbReference type="ChEBI" id="CHEBI:30013"/>
        <dbReference type="ChEBI" id="CHEBI:30616"/>
        <dbReference type="ChEBI" id="CHEBI:61977"/>
        <dbReference type="ChEBI" id="CHEBI:456216"/>
        <dbReference type="EC" id="2.7.11.1"/>
    </reaction>
</comment>
<dbReference type="SMART" id="SM00220">
    <property type="entry name" value="S_TKc"/>
    <property type="match status" value="1"/>
</dbReference>
<keyword evidence="5 14" id="KW-0418">Kinase</keyword>
<keyword evidence="11" id="KW-0472">Membrane</keyword>
<evidence type="ECO:0000259" key="12">
    <source>
        <dbReference type="PROSITE" id="PS50011"/>
    </source>
</evidence>
<dbReference type="PANTHER" id="PTHR43289">
    <property type="entry name" value="MITOGEN-ACTIVATED PROTEIN KINASE KINASE KINASE 20-RELATED"/>
    <property type="match status" value="1"/>
</dbReference>
<proteinExistence type="predicted"/>
<dbReference type="EC" id="2.7.11.1" evidence="1"/>
<keyword evidence="2" id="KW-0723">Serine/threonine-protein kinase</keyword>
<feature type="domain" description="PASTA" evidence="13">
    <location>
        <begin position="494"/>
        <end position="561"/>
    </location>
</feature>
<dbReference type="PANTHER" id="PTHR43289:SF34">
    <property type="entry name" value="SERINE_THREONINE-PROTEIN KINASE YBDM-RELATED"/>
    <property type="match status" value="1"/>
</dbReference>
<feature type="domain" description="Protein kinase" evidence="12">
    <location>
        <begin position="11"/>
        <end position="271"/>
    </location>
</feature>
<keyword evidence="6 9" id="KW-0067">ATP-binding</keyword>
<evidence type="ECO:0000256" key="2">
    <source>
        <dbReference type="ARBA" id="ARBA00022527"/>
    </source>
</evidence>
<organism evidence="14 15">
    <name type="scientific">Chryseomicrobium palamuruense</name>
    <dbReference type="NCBI Taxonomy" id="682973"/>
    <lineage>
        <taxon>Bacteria</taxon>
        <taxon>Bacillati</taxon>
        <taxon>Bacillota</taxon>
        <taxon>Bacilli</taxon>
        <taxon>Bacillales</taxon>
        <taxon>Caryophanaceae</taxon>
        <taxon>Chryseomicrobium</taxon>
    </lineage>
</organism>
<dbReference type="Gene3D" id="3.30.10.20">
    <property type="match status" value="3"/>
</dbReference>
<accession>A0ABV8UV82</accession>
<dbReference type="PROSITE" id="PS00108">
    <property type="entry name" value="PROTEIN_KINASE_ST"/>
    <property type="match status" value="1"/>
</dbReference>
<evidence type="ECO:0000256" key="5">
    <source>
        <dbReference type="ARBA" id="ARBA00022777"/>
    </source>
</evidence>
<evidence type="ECO:0000256" key="11">
    <source>
        <dbReference type="SAM" id="Phobius"/>
    </source>
</evidence>
<evidence type="ECO:0000256" key="7">
    <source>
        <dbReference type="ARBA" id="ARBA00047899"/>
    </source>
</evidence>
<dbReference type="PROSITE" id="PS51178">
    <property type="entry name" value="PASTA"/>
    <property type="match status" value="3"/>
</dbReference>
<feature type="region of interest" description="Disordered" evidence="10">
    <location>
        <begin position="579"/>
        <end position="605"/>
    </location>
</feature>
<keyword evidence="15" id="KW-1185">Reference proteome</keyword>
<dbReference type="PROSITE" id="PS00107">
    <property type="entry name" value="PROTEIN_KINASE_ATP"/>
    <property type="match status" value="1"/>
</dbReference>
<name>A0ABV8UV82_9BACL</name>
<feature type="transmembrane region" description="Helical" evidence="11">
    <location>
        <begin position="334"/>
        <end position="358"/>
    </location>
</feature>
<dbReference type="CDD" id="cd14014">
    <property type="entry name" value="STKc_PknB_like"/>
    <property type="match status" value="1"/>
</dbReference>
<keyword evidence="11" id="KW-1133">Transmembrane helix</keyword>
<dbReference type="InterPro" id="IPR005543">
    <property type="entry name" value="PASTA_dom"/>
</dbReference>
<dbReference type="CDD" id="cd06577">
    <property type="entry name" value="PASTA_pknB"/>
    <property type="match status" value="3"/>
</dbReference>
<evidence type="ECO:0000313" key="15">
    <source>
        <dbReference type="Proteomes" id="UP001595733"/>
    </source>
</evidence>
<evidence type="ECO:0000256" key="10">
    <source>
        <dbReference type="SAM" id="MobiDB-lite"/>
    </source>
</evidence>
<gene>
    <name evidence="14" type="primary">pknB</name>
    <name evidence="14" type="ORF">ACFO0S_04875</name>
</gene>
<dbReference type="Gene3D" id="1.10.510.10">
    <property type="entry name" value="Transferase(Phosphotransferase) domain 1"/>
    <property type="match status" value="1"/>
</dbReference>
<dbReference type="Gene3D" id="3.30.200.20">
    <property type="entry name" value="Phosphorylase Kinase, domain 1"/>
    <property type="match status" value="1"/>
</dbReference>
<evidence type="ECO:0000259" key="13">
    <source>
        <dbReference type="PROSITE" id="PS51178"/>
    </source>
</evidence>
<evidence type="ECO:0000256" key="8">
    <source>
        <dbReference type="ARBA" id="ARBA00048679"/>
    </source>
</evidence>
<evidence type="ECO:0000256" key="4">
    <source>
        <dbReference type="ARBA" id="ARBA00022741"/>
    </source>
</evidence>
<comment type="caution">
    <text evidence="14">The sequence shown here is derived from an EMBL/GenBank/DDBJ whole genome shotgun (WGS) entry which is preliminary data.</text>
</comment>
<keyword evidence="3" id="KW-0808">Transferase</keyword>
<evidence type="ECO:0000256" key="3">
    <source>
        <dbReference type="ARBA" id="ARBA00022679"/>
    </source>
</evidence>
<evidence type="ECO:0000313" key="14">
    <source>
        <dbReference type="EMBL" id="MFC4354409.1"/>
    </source>
</evidence>
<dbReference type="GO" id="GO:0016301">
    <property type="term" value="F:kinase activity"/>
    <property type="evidence" value="ECO:0007669"/>
    <property type="project" value="UniProtKB-KW"/>
</dbReference>